<dbReference type="Pfam" id="PF00005">
    <property type="entry name" value="ABC_tran"/>
    <property type="match status" value="1"/>
</dbReference>
<sequence length="304" mass="33829">MIDKEAVAMILLTATGITKKFDAKTAVKQIDLTVQAGQLVAFLGPNGAGKSTTINLLTGTIAPTAGTIEMAGFKPDNRQYQKQIGVVFQKSVLDNQLTVWQNLKSRADMYQGVTLTPESELITAFGLTSILKQTYGTLSGGQRRRVDITRALIHQPKLLFLDEPSTGLDIQTRTVIWQTLNQLRQQQGLTIILTTHYLEESAEADFVYVIDHGQIIAADTVEQLQVTYAQSQLMIETDYPEVVLSQLAPEWRVLQTNHQLQIALPDDQQAIALLTKVRSVVTHFEFRQGNMDDIFMALTGKEIR</sequence>
<keyword evidence="4" id="KW-0067">ATP-binding</keyword>
<keyword evidence="2" id="KW-0813">Transport</keyword>
<dbReference type="InterPro" id="IPR003439">
    <property type="entry name" value="ABC_transporter-like_ATP-bd"/>
</dbReference>
<dbReference type="PANTHER" id="PTHR42711">
    <property type="entry name" value="ABC TRANSPORTER ATP-BINDING PROTEIN"/>
    <property type="match status" value="1"/>
</dbReference>
<feature type="domain" description="ABC transporter" evidence="5">
    <location>
        <begin position="12"/>
        <end position="237"/>
    </location>
</feature>
<evidence type="ECO:0000313" key="6">
    <source>
        <dbReference type="EMBL" id="KRM23776.1"/>
    </source>
</evidence>
<reference evidence="6 7" key="1">
    <citation type="journal article" date="2015" name="Genome Announc.">
        <title>Expanding the biotechnology potential of lactobacilli through comparative genomics of 213 strains and associated genera.</title>
        <authorList>
            <person name="Sun Z."/>
            <person name="Harris H.M."/>
            <person name="McCann A."/>
            <person name="Guo C."/>
            <person name="Argimon S."/>
            <person name="Zhang W."/>
            <person name="Yang X."/>
            <person name="Jeffery I.B."/>
            <person name="Cooney J.C."/>
            <person name="Kagawa T.F."/>
            <person name="Liu W."/>
            <person name="Song Y."/>
            <person name="Salvetti E."/>
            <person name="Wrobel A."/>
            <person name="Rasinkangas P."/>
            <person name="Parkhill J."/>
            <person name="Rea M.C."/>
            <person name="O'Sullivan O."/>
            <person name="Ritari J."/>
            <person name="Douillard F.P."/>
            <person name="Paul Ross R."/>
            <person name="Yang R."/>
            <person name="Briner A.E."/>
            <person name="Felis G.E."/>
            <person name="de Vos W.M."/>
            <person name="Barrangou R."/>
            <person name="Klaenhammer T.R."/>
            <person name="Caufield P.W."/>
            <person name="Cui Y."/>
            <person name="Zhang H."/>
            <person name="O'Toole P.W."/>
        </authorList>
    </citation>
    <scope>NUCLEOTIDE SEQUENCE [LARGE SCALE GENOMIC DNA]</scope>
    <source>
        <strain evidence="6 7">DSM 20719</strain>
    </source>
</reference>
<evidence type="ECO:0000256" key="1">
    <source>
        <dbReference type="ARBA" id="ARBA00005417"/>
    </source>
</evidence>
<proteinExistence type="inferred from homology"/>
<dbReference type="GO" id="GO:0005524">
    <property type="term" value="F:ATP binding"/>
    <property type="evidence" value="ECO:0007669"/>
    <property type="project" value="UniProtKB-KW"/>
</dbReference>
<gene>
    <name evidence="6" type="ORF">FC90_GL001459</name>
</gene>
<protein>
    <recommendedName>
        <fullName evidence="5">ABC transporter domain-containing protein</fullName>
    </recommendedName>
</protein>
<dbReference type="AlphaFoldDB" id="A0AA89KXU2"/>
<organism evidence="6 7">
    <name type="scientific">Latilactobacillus graminis DSM 20719</name>
    <dbReference type="NCBI Taxonomy" id="1423752"/>
    <lineage>
        <taxon>Bacteria</taxon>
        <taxon>Bacillati</taxon>
        <taxon>Bacillota</taxon>
        <taxon>Bacilli</taxon>
        <taxon>Lactobacillales</taxon>
        <taxon>Lactobacillaceae</taxon>
        <taxon>Latilactobacillus</taxon>
    </lineage>
</organism>
<comment type="caution">
    <text evidence="6">The sequence shown here is derived from an EMBL/GenBank/DDBJ whole genome shotgun (WGS) entry which is preliminary data.</text>
</comment>
<evidence type="ECO:0000259" key="5">
    <source>
        <dbReference type="PROSITE" id="PS50893"/>
    </source>
</evidence>
<dbReference type="EMBL" id="AYZB01000007">
    <property type="protein sequence ID" value="KRM23776.1"/>
    <property type="molecule type" value="Genomic_DNA"/>
</dbReference>
<name>A0AA89KXU2_9LACO</name>
<dbReference type="PANTHER" id="PTHR42711:SF5">
    <property type="entry name" value="ABC TRANSPORTER ATP-BINDING PROTEIN NATA"/>
    <property type="match status" value="1"/>
</dbReference>
<dbReference type="Gene3D" id="3.40.50.300">
    <property type="entry name" value="P-loop containing nucleotide triphosphate hydrolases"/>
    <property type="match status" value="1"/>
</dbReference>
<evidence type="ECO:0000313" key="7">
    <source>
        <dbReference type="Proteomes" id="UP000050823"/>
    </source>
</evidence>
<evidence type="ECO:0000256" key="4">
    <source>
        <dbReference type="ARBA" id="ARBA00022840"/>
    </source>
</evidence>
<accession>A0AA89KXU2</accession>
<evidence type="ECO:0000256" key="3">
    <source>
        <dbReference type="ARBA" id="ARBA00022741"/>
    </source>
</evidence>
<dbReference type="InterPro" id="IPR027417">
    <property type="entry name" value="P-loop_NTPase"/>
</dbReference>
<dbReference type="Proteomes" id="UP000050823">
    <property type="component" value="Unassembled WGS sequence"/>
</dbReference>
<dbReference type="SMART" id="SM00382">
    <property type="entry name" value="AAA"/>
    <property type="match status" value="1"/>
</dbReference>
<dbReference type="SUPFAM" id="SSF52540">
    <property type="entry name" value="P-loop containing nucleoside triphosphate hydrolases"/>
    <property type="match status" value="1"/>
</dbReference>
<dbReference type="PROSITE" id="PS50893">
    <property type="entry name" value="ABC_TRANSPORTER_2"/>
    <property type="match status" value="1"/>
</dbReference>
<comment type="similarity">
    <text evidence="1">Belongs to the ABC transporter superfamily.</text>
</comment>
<dbReference type="InterPro" id="IPR050763">
    <property type="entry name" value="ABC_transporter_ATP-binding"/>
</dbReference>
<dbReference type="GO" id="GO:0016887">
    <property type="term" value="F:ATP hydrolysis activity"/>
    <property type="evidence" value="ECO:0007669"/>
    <property type="project" value="InterPro"/>
</dbReference>
<evidence type="ECO:0000256" key="2">
    <source>
        <dbReference type="ARBA" id="ARBA00022448"/>
    </source>
</evidence>
<dbReference type="InterPro" id="IPR003593">
    <property type="entry name" value="AAA+_ATPase"/>
</dbReference>
<keyword evidence="3" id="KW-0547">Nucleotide-binding</keyword>